<dbReference type="EMBL" id="FJUY01000002">
    <property type="protein sequence ID" value="CZT16299.1"/>
    <property type="molecule type" value="Genomic_DNA"/>
</dbReference>
<sequence>MTTTETTNGSTNGHAAAAAAAAPEQPQTKLTLAGKVIAITGANRGIGLGVASSCLDNGAEHVYSIDIGETGEEFAAVLKKHPGKLHALQADVTNEDTVTLAVDRIISEAGAIHGFVANAGRTKHKPALDFTTEEINQLWSINLFGSFYCARVAARAFIKCNVKGSIVFTASMASYRPNKRVPSAPYGASKAGVRNMTHTLAMEWAQYNIRVNSVSPGLVNTAMTYWVPQQPDWEQQLKYYGGMPRLAEVEELGGAYVYLLSDAASYTTSIDIPVNGVIGIC</sequence>
<dbReference type="InterPro" id="IPR036291">
    <property type="entry name" value="NAD(P)-bd_dom_sf"/>
</dbReference>
<dbReference type="AlphaFoldDB" id="A0A2D3V470"/>
<protein>
    <submittedName>
        <fullName evidence="5">Probable dehydrogenases with different specificities (Related to short-chain alcohol dehydrogenases)</fullName>
    </submittedName>
</protein>
<feature type="compositionally biased region" description="Low complexity" evidence="4">
    <location>
        <begin position="1"/>
        <end position="22"/>
    </location>
</feature>
<accession>A0A2D3V470</accession>
<proteinExistence type="inferred from homology"/>
<dbReference type="Pfam" id="PF13561">
    <property type="entry name" value="adh_short_C2"/>
    <property type="match status" value="1"/>
</dbReference>
<keyword evidence="2" id="KW-0521">NADP</keyword>
<dbReference type="Gene3D" id="3.40.50.720">
    <property type="entry name" value="NAD(P)-binding Rossmann-like Domain"/>
    <property type="match status" value="1"/>
</dbReference>
<dbReference type="PANTHER" id="PTHR43008:SF4">
    <property type="entry name" value="CHAIN DEHYDROGENASE, PUTATIVE (AFU_ORTHOLOGUE AFUA_4G08710)-RELATED"/>
    <property type="match status" value="1"/>
</dbReference>
<dbReference type="PRINTS" id="PR00080">
    <property type="entry name" value="SDRFAMILY"/>
</dbReference>
<evidence type="ECO:0000256" key="1">
    <source>
        <dbReference type="ARBA" id="ARBA00006484"/>
    </source>
</evidence>
<dbReference type="GeneID" id="35597363"/>
<dbReference type="Proteomes" id="UP000225277">
    <property type="component" value="Unassembled WGS sequence"/>
</dbReference>
<dbReference type="GO" id="GO:0050664">
    <property type="term" value="F:oxidoreductase activity, acting on NAD(P)H, oxygen as acceptor"/>
    <property type="evidence" value="ECO:0007669"/>
    <property type="project" value="TreeGrafter"/>
</dbReference>
<evidence type="ECO:0000256" key="4">
    <source>
        <dbReference type="SAM" id="MobiDB-lite"/>
    </source>
</evidence>
<evidence type="ECO:0000313" key="5">
    <source>
        <dbReference type="EMBL" id="CZT16299.1"/>
    </source>
</evidence>
<organism evidence="5 6">
    <name type="scientific">Ramularia collo-cygni</name>
    <dbReference type="NCBI Taxonomy" id="112498"/>
    <lineage>
        <taxon>Eukaryota</taxon>
        <taxon>Fungi</taxon>
        <taxon>Dikarya</taxon>
        <taxon>Ascomycota</taxon>
        <taxon>Pezizomycotina</taxon>
        <taxon>Dothideomycetes</taxon>
        <taxon>Dothideomycetidae</taxon>
        <taxon>Mycosphaerellales</taxon>
        <taxon>Mycosphaerellaceae</taxon>
        <taxon>Ramularia</taxon>
    </lineage>
</organism>
<evidence type="ECO:0000313" key="6">
    <source>
        <dbReference type="Proteomes" id="UP000225277"/>
    </source>
</evidence>
<keyword evidence="6" id="KW-1185">Reference proteome</keyword>
<dbReference type="STRING" id="112498.A0A2D3V470"/>
<dbReference type="OrthoDB" id="417891at2759"/>
<dbReference type="InterPro" id="IPR020904">
    <property type="entry name" value="Sc_DH/Rdtase_CS"/>
</dbReference>
<dbReference type="InterPro" id="IPR002347">
    <property type="entry name" value="SDR_fam"/>
</dbReference>
<dbReference type="PROSITE" id="PS00061">
    <property type="entry name" value="ADH_SHORT"/>
    <property type="match status" value="1"/>
</dbReference>
<dbReference type="PRINTS" id="PR00081">
    <property type="entry name" value="GDHRDH"/>
</dbReference>
<dbReference type="RefSeq" id="XP_023623192.1">
    <property type="nucleotide sequence ID" value="XM_023767424.1"/>
</dbReference>
<dbReference type="SUPFAM" id="SSF51735">
    <property type="entry name" value="NAD(P)-binding Rossmann-fold domains"/>
    <property type="match status" value="1"/>
</dbReference>
<evidence type="ECO:0000256" key="2">
    <source>
        <dbReference type="ARBA" id="ARBA00022857"/>
    </source>
</evidence>
<dbReference type="GO" id="GO:0016616">
    <property type="term" value="F:oxidoreductase activity, acting on the CH-OH group of donors, NAD or NADP as acceptor"/>
    <property type="evidence" value="ECO:0007669"/>
    <property type="project" value="UniProtKB-ARBA"/>
</dbReference>
<evidence type="ECO:0000256" key="3">
    <source>
        <dbReference type="ARBA" id="ARBA00023002"/>
    </source>
</evidence>
<dbReference type="PANTHER" id="PTHR43008">
    <property type="entry name" value="BENZIL REDUCTASE"/>
    <property type="match status" value="1"/>
</dbReference>
<dbReference type="FunFam" id="3.40.50.720:FF:000084">
    <property type="entry name" value="Short-chain dehydrogenase reductase"/>
    <property type="match status" value="1"/>
</dbReference>
<feature type="region of interest" description="Disordered" evidence="4">
    <location>
        <begin position="1"/>
        <end position="24"/>
    </location>
</feature>
<reference evidence="5 6" key="1">
    <citation type="submission" date="2016-03" db="EMBL/GenBank/DDBJ databases">
        <authorList>
            <person name="Ploux O."/>
        </authorList>
    </citation>
    <scope>NUCLEOTIDE SEQUENCE [LARGE SCALE GENOMIC DNA]</scope>
    <source>
        <strain evidence="5 6">URUG2</strain>
    </source>
</reference>
<comment type="similarity">
    <text evidence="1">Belongs to the short-chain dehydrogenases/reductases (SDR) family.</text>
</comment>
<keyword evidence="3" id="KW-0560">Oxidoreductase</keyword>
<gene>
    <name evidence="5" type="ORF">RCC_02141</name>
</gene>
<name>A0A2D3V470_9PEZI</name>